<dbReference type="Proteomes" id="UP000253517">
    <property type="component" value="Unassembled WGS sequence"/>
</dbReference>
<comment type="caution">
    <text evidence="1">The sequence shown here is derived from an EMBL/GenBank/DDBJ whole genome shotgun (WGS) entry which is preliminary data.</text>
</comment>
<organism evidence="1 2">
    <name type="scientific">Schleiferia thermophila</name>
    <dbReference type="NCBI Taxonomy" id="884107"/>
    <lineage>
        <taxon>Bacteria</taxon>
        <taxon>Pseudomonadati</taxon>
        <taxon>Bacteroidota</taxon>
        <taxon>Flavobacteriia</taxon>
        <taxon>Flavobacteriales</taxon>
        <taxon>Schleiferiaceae</taxon>
        <taxon>Schleiferia</taxon>
    </lineage>
</organism>
<sequence>MEHPDHAKQDIFKVKLSKSEALFLKDLISVDIVQQGADFYVLGSRGLYVDLLDKLSDKLSEIGLDDKDIPNEKGLRVENLIDKFSAIVYD</sequence>
<evidence type="ECO:0000313" key="2">
    <source>
        <dbReference type="Proteomes" id="UP000253517"/>
    </source>
</evidence>
<protein>
    <submittedName>
        <fullName evidence="1">Uncharacterized protein</fullName>
    </submittedName>
</protein>
<dbReference type="EMBL" id="QPJS01000011">
    <property type="protein sequence ID" value="RCX00997.1"/>
    <property type="molecule type" value="Genomic_DNA"/>
</dbReference>
<keyword evidence="2" id="KW-1185">Reference proteome</keyword>
<accession>A0A368ZYT8</accession>
<evidence type="ECO:0000313" key="1">
    <source>
        <dbReference type="EMBL" id="RCX00997.1"/>
    </source>
</evidence>
<reference evidence="1 2" key="1">
    <citation type="submission" date="2018-07" db="EMBL/GenBank/DDBJ databases">
        <title>Genomic Encyclopedia of Type Strains, Phase IV (KMG-IV): sequencing the most valuable type-strain genomes for metagenomic binning, comparative biology and taxonomic classification.</title>
        <authorList>
            <person name="Goeker M."/>
        </authorList>
    </citation>
    <scope>NUCLEOTIDE SEQUENCE [LARGE SCALE GENOMIC DNA]</scope>
    <source>
        <strain evidence="1 2">DSM 21410</strain>
    </source>
</reference>
<dbReference type="AlphaFoldDB" id="A0A368ZYT8"/>
<name>A0A368ZYT8_9FLAO</name>
<proteinExistence type="predicted"/>
<gene>
    <name evidence="1" type="ORF">DES35_1118</name>
</gene>